<dbReference type="PANTHER" id="PTHR42928">
    <property type="entry name" value="TRICARBOXYLATE-BINDING PROTEIN"/>
    <property type="match status" value="1"/>
</dbReference>
<feature type="chain" id="PRO_5006147781" evidence="2">
    <location>
        <begin position="22"/>
        <end position="319"/>
    </location>
</feature>
<dbReference type="InterPro" id="IPR042100">
    <property type="entry name" value="Bug_dom1"/>
</dbReference>
<evidence type="ECO:0000313" key="4">
    <source>
        <dbReference type="EMBL" id="SCC78967.1"/>
    </source>
</evidence>
<dbReference type="PATRIC" id="fig|1653334.4.peg.3325"/>
<sequence>MRIFASILGASALLASTAAWATDYPTQPVTLVIPYSPGGLTDTSGRLIGERLSEELGQPVVIENRAGAGTTVASNWVAEQEPDGYTIYAAAVSMALNHLIQDEVNYTLDDFTYISGWIDSAFILHVHPSLEVSTMDELLAKIRENPDTYAIGTSGIGAVNHLATEFWVDVGDLDLAIVHYQGGAPARQDLLAGNIDMMFAATLEVLPLLEAESTVGIAVTTRDRLDAAPELPTVEEAMDLDFFEAVFWQTLVTPAGTPDDVVERLRSAMAVVGQDEELRAALAEQGVLLNVTDDEAVVERLATAEDVFGPLLERAAGSD</sequence>
<dbReference type="RefSeq" id="WP_074443546.1">
    <property type="nucleotide sequence ID" value="NZ_FMBM01000001.1"/>
</dbReference>
<dbReference type="STRING" id="1653334.GA0071312_0593"/>
<dbReference type="Gene3D" id="3.40.190.150">
    <property type="entry name" value="Bordetella uptake gene, domain 1"/>
    <property type="match status" value="1"/>
</dbReference>
<name>A0A0P8AAS0_9HYPH</name>
<dbReference type="PANTHER" id="PTHR42928:SF5">
    <property type="entry name" value="BLR1237 PROTEIN"/>
    <property type="match status" value="1"/>
</dbReference>
<dbReference type="EMBL" id="FMBM01000001">
    <property type="protein sequence ID" value="SCC78967.1"/>
    <property type="molecule type" value="Genomic_DNA"/>
</dbReference>
<dbReference type="Gene3D" id="3.40.190.10">
    <property type="entry name" value="Periplasmic binding protein-like II"/>
    <property type="match status" value="1"/>
</dbReference>
<dbReference type="InterPro" id="IPR005064">
    <property type="entry name" value="BUG"/>
</dbReference>
<evidence type="ECO:0000256" key="1">
    <source>
        <dbReference type="ARBA" id="ARBA00006987"/>
    </source>
</evidence>
<evidence type="ECO:0000256" key="2">
    <source>
        <dbReference type="SAM" id="SignalP"/>
    </source>
</evidence>
<dbReference type="CDD" id="cd07012">
    <property type="entry name" value="PBP2_Bug_TTT"/>
    <property type="match status" value="1"/>
</dbReference>
<dbReference type="SUPFAM" id="SSF53850">
    <property type="entry name" value="Periplasmic binding protein-like II"/>
    <property type="match status" value="1"/>
</dbReference>
<organism evidence="3 5">
    <name type="scientific">Saliniramus fredricksonii</name>
    <dbReference type="NCBI Taxonomy" id="1653334"/>
    <lineage>
        <taxon>Bacteria</taxon>
        <taxon>Pseudomonadati</taxon>
        <taxon>Pseudomonadota</taxon>
        <taxon>Alphaproteobacteria</taxon>
        <taxon>Hyphomicrobiales</taxon>
        <taxon>Salinarimonadaceae</taxon>
        <taxon>Saliniramus</taxon>
    </lineage>
</organism>
<dbReference type="AlphaFoldDB" id="A0A0P8AAS0"/>
<dbReference type="Proteomes" id="UP000050497">
    <property type="component" value="Unassembled WGS sequence"/>
</dbReference>
<proteinExistence type="inferred from homology"/>
<keyword evidence="6" id="KW-1185">Reference proteome</keyword>
<dbReference type="PIRSF" id="PIRSF017082">
    <property type="entry name" value="YflP"/>
    <property type="match status" value="1"/>
</dbReference>
<keyword evidence="4" id="KW-0675">Receptor</keyword>
<keyword evidence="2" id="KW-0732">Signal</keyword>
<evidence type="ECO:0000313" key="5">
    <source>
        <dbReference type="Proteomes" id="UP000050497"/>
    </source>
</evidence>
<protein>
    <submittedName>
        <fullName evidence="3">TTT family transport system substrate-binding component</fullName>
    </submittedName>
    <submittedName>
        <fullName evidence="4">Tripartite-type tricarboxylate transporter, receptor component TctC</fullName>
    </submittedName>
</protein>
<dbReference type="Proteomes" id="UP000182800">
    <property type="component" value="Unassembled WGS sequence"/>
</dbReference>
<dbReference type="EMBL" id="LJSX01000003">
    <property type="protein sequence ID" value="KPQ12261.1"/>
    <property type="molecule type" value="Genomic_DNA"/>
</dbReference>
<comment type="similarity">
    <text evidence="1">Belongs to the UPF0065 (bug) family.</text>
</comment>
<feature type="signal peptide" evidence="2">
    <location>
        <begin position="1"/>
        <end position="21"/>
    </location>
</feature>
<reference evidence="4 6" key="2">
    <citation type="submission" date="2016-08" db="EMBL/GenBank/DDBJ databases">
        <authorList>
            <person name="Varghese N."/>
            <person name="Submissions Spin"/>
        </authorList>
    </citation>
    <scope>NUCLEOTIDE SEQUENCE [LARGE SCALE GENOMIC DNA]</scope>
    <source>
        <strain evidence="4 6">HL-109</strain>
    </source>
</reference>
<accession>A0A0P8AAS0</accession>
<reference evidence="3 5" key="1">
    <citation type="submission" date="2015-09" db="EMBL/GenBank/DDBJ databases">
        <title>Identification and resolution of microdiversity through metagenomic sequencing of parallel consortia.</title>
        <authorList>
            <person name="Nelson W.C."/>
            <person name="Romine M.F."/>
            <person name="Lindemann S.R."/>
        </authorList>
    </citation>
    <scope>NUCLEOTIDE SEQUENCE [LARGE SCALE GENOMIC DNA]</scope>
    <source>
        <strain evidence="3">HL-109</strain>
    </source>
</reference>
<gene>
    <name evidence="4" type="ORF">GA0071312_0593</name>
    <name evidence="3" type="ORF">HLUCCO17_03585</name>
</gene>
<evidence type="ECO:0000313" key="6">
    <source>
        <dbReference type="Proteomes" id="UP000182800"/>
    </source>
</evidence>
<dbReference type="Pfam" id="PF03401">
    <property type="entry name" value="TctC"/>
    <property type="match status" value="1"/>
</dbReference>
<evidence type="ECO:0000313" key="3">
    <source>
        <dbReference type="EMBL" id="KPQ12261.1"/>
    </source>
</evidence>
<comment type="caution">
    <text evidence="3">The sequence shown here is derived from an EMBL/GenBank/DDBJ whole genome shotgun (WGS) entry which is preliminary data.</text>
</comment>